<name>A0AAW1SMK5_9CHLO</name>
<dbReference type="Proteomes" id="UP001485043">
    <property type="component" value="Unassembled WGS sequence"/>
</dbReference>
<gene>
    <name evidence="2" type="ORF">WJX84_001174</name>
</gene>
<evidence type="ECO:0000256" key="1">
    <source>
        <dbReference type="SAM" id="Coils"/>
    </source>
</evidence>
<feature type="coiled-coil region" evidence="1">
    <location>
        <begin position="124"/>
        <end position="151"/>
    </location>
</feature>
<dbReference type="AlphaFoldDB" id="A0AAW1SMK5"/>
<keyword evidence="3" id="KW-1185">Reference proteome</keyword>
<protein>
    <submittedName>
        <fullName evidence="2">Uncharacterized protein</fullName>
    </submittedName>
</protein>
<accession>A0AAW1SMK5</accession>
<proteinExistence type="predicted"/>
<evidence type="ECO:0000313" key="3">
    <source>
        <dbReference type="Proteomes" id="UP001485043"/>
    </source>
</evidence>
<reference evidence="2 3" key="1">
    <citation type="journal article" date="2024" name="Nat. Commun.">
        <title>Phylogenomics reveals the evolutionary origins of lichenization in chlorophyte algae.</title>
        <authorList>
            <person name="Puginier C."/>
            <person name="Libourel C."/>
            <person name="Otte J."/>
            <person name="Skaloud P."/>
            <person name="Haon M."/>
            <person name="Grisel S."/>
            <person name="Petersen M."/>
            <person name="Berrin J.G."/>
            <person name="Delaux P.M."/>
            <person name="Dal Grande F."/>
            <person name="Keller J."/>
        </authorList>
    </citation>
    <scope>NUCLEOTIDE SEQUENCE [LARGE SCALE GENOMIC DNA]</scope>
    <source>
        <strain evidence="2 3">SAG 2523</strain>
    </source>
</reference>
<evidence type="ECO:0000313" key="2">
    <source>
        <dbReference type="EMBL" id="KAK9847077.1"/>
    </source>
</evidence>
<comment type="caution">
    <text evidence="2">The sequence shown here is derived from an EMBL/GenBank/DDBJ whole genome shotgun (WGS) entry which is preliminary data.</text>
</comment>
<organism evidence="2 3">
    <name type="scientific">Apatococcus fuscideae</name>
    <dbReference type="NCBI Taxonomy" id="2026836"/>
    <lineage>
        <taxon>Eukaryota</taxon>
        <taxon>Viridiplantae</taxon>
        <taxon>Chlorophyta</taxon>
        <taxon>core chlorophytes</taxon>
        <taxon>Trebouxiophyceae</taxon>
        <taxon>Chlorellales</taxon>
        <taxon>Chlorellaceae</taxon>
        <taxon>Apatococcus</taxon>
    </lineage>
</organism>
<sequence length="226" mass="25200">MLTVPVSELEAEAAGRQDKLRHLKRTCQAYQSQQLHNSETLQGCSVLLLKAQIQKLNLSLKVQESLQHADLLCDKSSRGTAQQDLPTSCSISNVEDANIDQEQQKMANHSAILSAHHKNLLAGFKKTTEQLLQVQHQMQAAQDRYETEQQRAGCAQQLGEIQARLNSVKDSINVQQGQIVNVEQQQLFSTKTLQQRSSAKQMLRALDAELSTKIEEAKNKLAYLAG</sequence>
<keyword evidence="1" id="KW-0175">Coiled coil</keyword>
<dbReference type="EMBL" id="JALJOV010001496">
    <property type="protein sequence ID" value="KAK9847077.1"/>
    <property type="molecule type" value="Genomic_DNA"/>
</dbReference>